<name>A0A151JSA0_9HYME</name>
<protein>
    <recommendedName>
        <fullName evidence="3">Tc1-like transposase DDE domain-containing protein</fullName>
    </recommendedName>
</protein>
<dbReference type="PANTHER" id="PTHR47326">
    <property type="entry name" value="TRANSPOSABLE ELEMENT TC3 TRANSPOSASE-LIKE PROTEIN"/>
    <property type="match status" value="1"/>
</dbReference>
<dbReference type="STRING" id="471704.A0A151JSA0"/>
<gene>
    <name evidence="1" type="ORF">ALC57_00457</name>
</gene>
<evidence type="ECO:0008006" key="3">
    <source>
        <dbReference type="Google" id="ProtNLM"/>
    </source>
</evidence>
<dbReference type="PANTHER" id="PTHR47326:SF1">
    <property type="entry name" value="HTH PSQ-TYPE DOMAIN-CONTAINING PROTEIN"/>
    <property type="match status" value="1"/>
</dbReference>
<evidence type="ECO:0000313" key="1">
    <source>
        <dbReference type="EMBL" id="KYN30080.1"/>
    </source>
</evidence>
<dbReference type="Gene3D" id="3.30.420.10">
    <property type="entry name" value="Ribonuclease H-like superfamily/Ribonuclease H"/>
    <property type="match status" value="1"/>
</dbReference>
<accession>A0A151JSA0</accession>
<organism evidence="1 2">
    <name type="scientific">Trachymyrmex cornetzi</name>
    <dbReference type="NCBI Taxonomy" id="471704"/>
    <lineage>
        <taxon>Eukaryota</taxon>
        <taxon>Metazoa</taxon>
        <taxon>Ecdysozoa</taxon>
        <taxon>Arthropoda</taxon>
        <taxon>Hexapoda</taxon>
        <taxon>Insecta</taxon>
        <taxon>Pterygota</taxon>
        <taxon>Neoptera</taxon>
        <taxon>Endopterygota</taxon>
        <taxon>Hymenoptera</taxon>
        <taxon>Apocrita</taxon>
        <taxon>Aculeata</taxon>
        <taxon>Formicoidea</taxon>
        <taxon>Formicidae</taxon>
        <taxon>Myrmicinae</taxon>
        <taxon>Trachymyrmex</taxon>
    </lineage>
</organism>
<evidence type="ECO:0000313" key="2">
    <source>
        <dbReference type="Proteomes" id="UP000078492"/>
    </source>
</evidence>
<dbReference type="EMBL" id="KQ978567">
    <property type="protein sequence ID" value="KYN30080.1"/>
    <property type="molecule type" value="Genomic_DNA"/>
</dbReference>
<dbReference type="AlphaFoldDB" id="A0A151JSA0"/>
<dbReference type="InterPro" id="IPR036397">
    <property type="entry name" value="RNaseH_sf"/>
</dbReference>
<keyword evidence="2" id="KW-1185">Reference proteome</keyword>
<dbReference type="Proteomes" id="UP000078492">
    <property type="component" value="Unassembled WGS sequence"/>
</dbReference>
<proteinExistence type="predicted"/>
<sequence length="149" mass="17556">MLKDRMIGPHFLPPRLNAQAYGEFITNDLPRLLEDVPLHVRQTLIYQHDGAPAEMLDARFPERWIGRDGPIIWPPRSPDLNVLDYFIWGHIKQLIEHRRDNQEHEVREAIIAAFDTITPDMAHRATRQIVRRAELFVQARGRHFEQLLN</sequence>
<dbReference type="GO" id="GO:0003676">
    <property type="term" value="F:nucleic acid binding"/>
    <property type="evidence" value="ECO:0007669"/>
    <property type="project" value="InterPro"/>
</dbReference>
<reference evidence="1 2" key="1">
    <citation type="submission" date="2015-09" db="EMBL/GenBank/DDBJ databases">
        <title>Trachymyrmex cornetzi WGS genome.</title>
        <authorList>
            <person name="Nygaard S."/>
            <person name="Hu H."/>
            <person name="Boomsma J."/>
            <person name="Zhang G."/>
        </authorList>
    </citation>
    <scope>NUCLEOTIDE SEQUENCE [LARGE SCALE GENOMIC DNA]</scope>
    <source>
        <strain evidence="1">Tcor2-1</strain>
        <tissue evidence="1">Whole body</tissue>
    </source>
</reference>